<dbReference type="EMBL" id="CAXIEN010000001">
    <property type="protein sequence ID" value="CAL1261214.1"/>
    <property type="molecule type" value="Genomic_DNA"/>
</dbReference>
<dbReference type="Proteomes" id="UP001497382">
    <property type="component" value="Unassembled WGS sequence"/>
</dbReference>
<keyword evidence="2" id="KW-1185">Reference proteome</keyword>
<protein>
    <recommendedName>
        <fullName evidence="3">Ribosomal protein L32</fullName>
    </recommendedName>
</protein>
<dbReference type="AlphaFoldDB" id="A0AAV1YQM8"/>
<comment type="caution">
    <text evidence="1">The sequence shown here is derived from an EMBL/GenBank/DDBJ whole genome shotgun (WGS) entry which is preliminary data.</text>
</comment>
<accession>A0AAV1YQM8</accession>
<organism evidence="1 2">
    <name type="scientific">Larinioides sclopetarius</name>
    <dbReference type="NCBI Taxonomy" id="280406"/>
    <lineage>
        <taxon>Eukaryota</taxon>
        <taxon>Metazoa</taxon>
        <taxon>Ecdysozoa</taxon>
        <taxon>Arthropoda</taxon>
        <taxon>Chelicerata</taxon>
        <taxon>Arachnida</taxon>
        <taxon>Araneae</taxon>
        <taxon>Araneomorphae</taxon>
        <taxon>Entelegynae</taxon>
        <taxon>Araneoidea</taxon>
        <taxon>Araneidae</taxon>
        <taxon>Larinioides</taxon>
    </lineage>
</organism>
<evidence type="ECO:0000313" key="2">
    <source>
        <dbReference type="Proteomes" id="UP001497382"/>
    </source>
</evidence>
<sequence>MSSRLKSSSGQFCASVKNKGKFSTSNCY</sequence>
<proteinExistence type="predicted"/>
<reference evidence="1 2" key="1">
    <citation type="submission" date="2024-04" db="EMBL/GenBank/DDBJ databases">
        <authorList>
            <person name="Rising A."/>
            <person name="Reimegard J."/>
            <person name="Sonavane S."/>
            <person name="Akerstrom W."/>
            <person name="Nylinder S."/>
            <person name="Hedman E."/>
            <person name="Kallberg Y."/>
        </authorList>
    </citation>
    <scope>NUCLEOTIDE SEQUENCE [LARGE SCALE GENOMIC DNA]</scope>
</reference>
<evidence type="ECO:0000313" key="1">
    <source>
        <dbReference type="EMBL" id="CAL1261214.1"/>
    </source>
</evidence>
<evidence type="ECO:0008006" key="3">
    <source>
        <dbReference type="Google" id="ProtNLM"/>
    </source>
</evidence>
<gene>
    <name evidence="1" type="ORF">LARSCL_LOCUS272</name>
</gene>
<name>A0AAV1YQM8_9ARAC</name>